<accession>A0A9W5LGI3</accession>
<name>A0A9W5LGI3_9BACI</name>
<proteinExistence type="predicted"/>
<protein>
    <submittedName>
        <fullName evidence="1">Uncharacterized protein</fullName>
    </submittedName>
</protein>
<gene>
    <name evidence="1" type="ORF">BSI_32450</name>
</gene>
<dbReference type="EMBL" id="AMXN01000006">
    <property type="protein sequence ID" value="ELS60247.1"/>
    <property type="molecule type" value="Genomic_DNA"/>
</dbReference>
<evidence type="ECO:0000313" key="2">
    <source>
        <dbReference type="Proteomes" id="UP000011182"/>
    </source>
</evidence>
<dbReference type="Proteomes" id="UP000011182">
    <property type="component" value="Unassembled WGS sequence"/>
</dbReference>
<keyword evidence="2" id="KW-1185">Reference proteome</keyword>
<reference evidence="1 2" key="1">
    <citation type="journal article" date="2014" name="Syst. Appl. Microbiol.">
        <title>Genomic insights into the taxonomic status of the three subspecies of Bacillus subtilis.</title>
        <authorList>
            <person name="Yi H."/>
            <person name="Chun J."/>
            <person name="Cha C.J."/>
        </authorList>
    </citation>
    <scope>NUCLEOTIDE SEQUENCE [LARGE SCALE GENOMIC DNA]</scope>
    <source>
        <strain evidence="1 2">KCTC 13429</strain>
    </source>
</reference>
<sequence length="96" mass="11098">MLQRSKISNGVIFINIDITNSFMKEAVPLARQMEGDWIARMKIALNSVIINHYLNLPLTIENVNELLRKGVSYRRICKHYGIGRKDIEKLRQSSIV</sequence>
<evidence type="ECO:0000313" key="1">
    <source>
        <dbReference type="EMBL" id="ELS60247.1"/>
    </source>
</evidence>
<organism evidence="1 2">
    <name type="scientific">Bacillus inaquosorum KCTC 13429</name>
    <dbReference type="NCBI Taxonomy" id="1236548"/>
    <lineage>
        <taxon>Bacteria</taxon>
        <taxon>Bacillati</taxon>
        <taxon>Bacillota</taxon>
        <taxon>Bacilli</taxon>
        <taxon>Bacillales</taxon>
        <taxon>Bacillaceae</taxon>
        <taxon>Bacillus</taxon>
    </lineage>
</organism>
<dbReference type="AlphaFoldDB" id="A0A9W5LGI3"/>
<comment type="caution">
    <text evidence="1">The sequence shown here is derived from an EMBL/GenBank/DDBJ whole genome shotgun (WGS) entry which is preliminary data.</text>
</comment>